<feature type="transmembrane region" description="Helical" evidence="1">
    <location>
        <begin position="44"/>
        <end position="61"/>
    </location>
</feature>
<name>A0A938YA57_9ACTN</name>
<evidence type="ECO:0000256" key="1">
    <source>
        <dbReference type="SAM" id="Phobius"/>
    </source>
</evidence>
<dbReference type="EMBL" id="JAERTX010000008">
    <property type="protein sequence ID" value="MBM9460266.1"/>
    <property type="molecule type" value="Genomic_DNA"/>
</dbReference>
<protein>
    <submittedName>
        <fullName evidence="2">Uncharacterized protein</fullName>
    </submittedName>
</protein>
<dbReference type="Proteomes" id="UP000663791">
    <property type="component" value="Unassembled WGS sequence"/>
</dbReference>
<evidence type="ECO:0000313" key="2">
    <source>
        <dbReference type="EMBL" id="MBM9460266.1"/>
    </source>
</evidence>
<dbReference type="RefSeq" id="WP_205291588.1">
    <property type="nucleotide sequence ID" value="NZ_CP074406.1"/>
</dbReference>
<keyword evidence="1" id="KW-0812">Transmembrane</keyword>
<keyword evidence="3" id="KW-1185">Reference proteome</keyword>
<feature type="transmembrane region" description="Helical" evidence="1">
    <location>
        <begin position="68"/>
        <end position="89"/>
    </location>
</feature>
<reference evidence="2" key="1">
    <citation type="submission" date="2021-01" db="EMBL/GenBank/DDBJ databases">
        <title>Novel species in genus Nocardioides.</title>
        <authorList>
            <person name="Zhang G."/>
        </authorList>
    </citation>
    <scope>NUCLEOTIDE SEQUENCE</scope>
    <source>
        <strain evidence="2">Zg-536</strain>
    </source>
</reference>
<evidence type="ECO:0000313" key="3">
    <source>
        <dbReference type="Proteomes" id="UP000663791"/>
    </source>
</evidence>
<feature type="transmembrane region" description="Helical" evidence="1">
    <location>
        <begin position="121"/>
        <end position="143"/>
    </location>
</feature>
<organism evidence="2 3">
    <name type="scientific">Nocardioides faecalis</name>
    <dbReference type="NCBI Taxonomy" id="2803858"/>
    <lineage>
        <taxon>Bacteria</taxon>
        <taxon>Bacillati</taxon>
        <taxon>Actinomycetota</taxon>
        <taxon>Actinomycetes</taxon>
        <taxon>Propionibacteriales</taxon>
        <taxon>Nocardioidaceae</taxon>
        <taxon>Nocardioides</taxon>
    </lineage>
</organism>
<keyword evidence="1" id="KW-0472">Membrane</keyword>
<comment type="caution">
    <text evidence="2">The sequence shown here is derived from an EMBL/GenBank/DDBJ whole genome shotgun (WGS) entry which is preliminary data.</text>
</comment>
<keyword evidence="1" id="KW-1133">Transmembrane helix</keyword>
<gene>
    <name evidence="2" type="ORF">JK386_10160</name>
</gene>
<accession>A0A938YA57</accession>
<dbReference type="AlphaFoldDB" id="A0A938YA57"/>
<sequence>MVSKLAIGLLAVQVLLGGYLFSYLLSAGQPRATARATRISDPVSALHLLAALAALALWMIYQAGHDIAFAWATLGVLALTAAGGMTMAVKTLAEPPILEGVVSEDPADARVAESQIPRPAIYLHGVIFLMAGACVLLVSLGLAD</sequence>
<proteinExistence type="predicted"/>